<reference evidence="1" key="1">
    <citation type="submission" date="2023-07" db="EMBL/GenBank/DDBJ databases">
        <title>Chromosome-level genome assembly of Artemia franciscana.</title>
        <authorList>
            <person name="Jo E."/>
        </authorList>
    </citation>
    <scope>NUCLEOTIDE SEQUENCE</scope>
    <source>
        <tissue evidence="1">Whole body</tissue>
    </source>
</reference>
<dbReference type="InterPro" id="IPR038606">
    <property type="entry name" value="To_sf"/>
</dbReference>
<organism evidence="1 2">
    <name type="scientific">Artemia franciscana</name>
    <name type="common">Brine shrimp</name>
    <name type="synonym">Artemia sanfranciscana</name>
    <dbReference type="NCBI Taxonomy" id="6661"/>
    <lineage>
        <taxon>Eukaryota</taxon>
        <taxon>Metazoa</taxon>
        <taxon>Ecdysozoa</taxon>
        <taxon>Arthropoda</taxon>
        <taxon>Crustacea</taxon>
        <taxon>Branchiopoda</taxon>
        <taxon>Anostraca</taxon>
        <taxon>Artemiidae</taxon>
        <taxon>Artemia</taxon>
    </lineage>
</organism>
<evidence type="ECO:0000313" key="1">
    <source>
        <dbReference type="EMBL" id="KAK2719336.1"/>
    </source>
</evidence>
<comment type="caution">
    <text evidence="1">The sequence shown here is derived from an EMBL/GenBank/DDBJ whole genome shotgun (WGS) entry which is preliminary data.</text>
</comment>
<sequence length="285" mass="31942">MLFVILVLFSVGQSSPISPSRNVADRWWSWPSGDRGDTELDAFFKELFQSFIDNLKEGFQNLEIPPMDPYLSRDRAGALTDNIMDVFVDTSETKSSGYSYFNIDSVDTNLDQGILELNMSLPSLRILGDYYLDGTVYAGDPVFGFGTFTVQLHVVSCRGFADFISDEQGMKISSMVLKPIQFEALSPYFDNLMVSAPGAKDHVQLEVGMDVISNVESEVRQDMTIALEKYVNEALEAIESEKFHGEDMSTTGGAQRYRAKSQLLIILLLLYFRGRADDLCGFFLL</sequence>
<proteinExistence type="predicted"/>
<protein>
    <submittedName>
        <fullName evidence="1">Uncharacterized protein</fullName>
    </submittedName>
</protein>
<dbReference type="EMBL" id="JAVRJZ010000008">
    <property type="protein sequence ID" value="KAK2719340.1"/>
    <property type="molecule type" value="Genomic_DNA"/>
</dbReference>
<gene>
    <name evidence="1" type="ORF">QYM36_004975</name>
</gene>
<dbReference type="EMBL" id="JAVRJZ010000008">
    <property type="protein sequence ID" value="KAK2719336.1"/>
    <property type="molecule type" value="Genomic_DNA"/>
</dbReference>
<dbReference type="PANTHER" id="PTHR11008:SF9">
    <property type="entry name" value="PROTEIN TAKEOUT-LIKE PROTEIN"/>
    <property type="match status" value="1"/>
</dbReference>
<evidence type="ECO:0000313" key="2">
    <source>
        <dbReference type="Proteomes" id="UP001187531"/>
    </source>
</evidence>
<dbReference type="PANTHER" id="PTHR11008">
    <property type="entry name" value="PROTEIN TAKEOUT-LIKE PROTEIN"/>
    <property type="match status" value="1"/>
</dbReference>
<name>A0AA88LBH7_ARTSF</name>
<dbReference type="Gene3D" id="3.15.10.30">
    <property type="entry name" value="Haemolymph juvenile hormone binding protein"/>
    <property type="match status" value="1"/>
</dbReference>
<dbReference type="Proteomes" id="UP001187531">
    <property type="component" value="Unassembled WGS sequence"/>
</dbReference>
<dbReference type="EMBL" id="JAVRJZ010000008">
    <property type="protein sequence ID" value="KAK2719335.1"/>
    <property type="molecule type" value="Genomic_DNA"/>
</dbReference>
<dbReference type="AlphaFoldDB" id="A0AA88LBH7"/>
<accession>A0AA88LBH7</accession>
<keyword evidence="2" id="KW-1185">Reference proteome</keyword>
<dbReference type="InterPro" id="IPR010562">
    <property type="entry name" value="Haemolymph_juvenile_hormone-bd"/>
</dbReference>
<dbReference type="Pfam" id="PF06585">
    <property type="entry name" value="JHBP"/>
    <property type="match status" value="1"/>
</dbReference>